<comment type="caution">
    <text evidence="1">The sequence shown here is derived from an EMBL/GenBank/DDBJ whole genome shotgun (WGS) entry which is preliminary data.</text>
</comment>
<evidence type="ECO:0000313" key="1">
    <source>
        <dbReference type="EMBL" id="KAJ8124181.1"/>
    </source>
</evidence>
<gene>
    <name evidence="1" type="ORF">ONZ43_g34</name>
</gene>
<accession>A0ACC2J9U8</accession>
<proteinExistence type="predicted"/>
<dbReference type="EMBL" id="JAPESX010000004">
    <property type="protein sequence ID" value="KAJ8124181.1"/>
    <property type="molecule type" value="Genomic_DNA"/>
</dbReference>
<sequence>MIMATPTFMGLPAELLDEIIQHSLPEGFQDLAVTCKKLYALCKRHIEYHKRLAETFRCFSYRSSGYTEGGTAPSISLAFELIARIAKNPRVAHYIVHANLTSDDWPHYPRILRDMPSPDYGGPVVALFARSPHLAEAGLDWKEFYAQIREDHDPYAHYSQRAAAFLLTLLPNVRTLLLPINWEPEEDTNKLLEVVVRRAKQPNSPWKRQSLSQVTGFDPYCRKAVGSPPVDLNQSLPFLALPNVRSFSGNSILLTSDTFMLQAPKDPYLRYGEGLKTINLEGCYFDAVGIAELLKHTPRLRVLRYSHPARWEPPDQDWDLCNFVSAIGREVGSHLEELCISISGLRGAVQPGRASMRGFQRLRGLRLPLEFAACNIREANGCPAECDIEPFICDLVPPSVSVLSLESIGGEQCTIALRTMFRNLATIKDSKLPALTTICIDWLGDSRLAYEYGKVCEVFAPEIEKAGVQLYFDPLPTLRNYHT</sequence>
<organism evidence="1 2">
    <name type="scientific">Nemania bipapillata</name>
    <dbReference type="NCBI Taxonomy" id="110536"/>
    <lineage>
        <taxon>Eukaryota</taxon>
        <taxon>Fungi</taxon>
        <taxon>Dikarya</taxon>
        <taxon>Ascomycota</taxon>
        <taxon>Pezizomycotina</taxon>
        <taxon>Sordariomycetes</taxon>
        <taxon>Xylariomycetidae</taxon>
        <taxon>Xylariales</taxon>
        <taxon>Xylariaceae</taxon>
        <taxon>Nemania</taxon>
    </lineage>
</organism>
<name>A0ACC2J9U8_9PEZI</name>
<protein>
    <submittedName>
        <fullName evidence="1">Uncharacterized protein</fullName>
    </submittedName>
</protein>
<evidence type="ECO:0000313" key="2">
    <source>
        <dbReference type="Proteomes" id="UP001153334"/>
    </source>
</evidence>
<reference evidence="1" key="1">
    <citation type="submission" date="2022-11" db="EMBL/GenBank/DDBJ databases">
        <title>Genome Sequence of Nemania bipapillata.</title>
        <authorList>
            <person name="Buettner E."/>
        </authorList>
    </citation>
    <scope>NUCLEOTIDE SEQUENCE</scope>
    <source>
        <strain evidence="1">CP14</strain>
    </source>
</reference>
<dbReference type="Proteomes" id="UP001153334">
    <property type="component" value="Unassembled WGS sequence"/>
</dbReference>
<keyword evidence="2" id="KW-1185">Reference proteome</keyword>